<evidence type="ECO:0000313" key="3">
    <source>
        <dbReference type="Proteomes" id="UP000683925"/>
    </source>
</evidence>
<sequence length="1034" mass="124818">MQKLTLEKQINLLERDIQQKQNKIEDLTKVVDQQTNFVESAKAQIKNLQDTQQKLYSQLFDIKQERDNFKCVNQIKEQQIMSLKEQVLAKIHVEDTQQLKHELQDQYNQILELQVDLKAARNQLEHSELERQNLLNELKIKAVSQVVQIQNEFNIAPLQNFNQYLDKFEEERKQYLRQIHQYQIREDKIKNENKKRIDRLQAIIDKSEENSKNQKEELLILQKQMEMYKKQSQADITNQRIYEEQKLKNELEMRAIIEKKDKLISDQKKEIQKLHQRIGQSPQMILSTINDMFNMSVDESVDMKIENIELKNTIKSLQDQIVQEQKEKQNIQEYTKKECATAIQLKQEYLQQKAFAESQNQKLVSEIQENKQLKDDIFKLEASLAQLKRKDQIYRTEIERLRQDNLNNQKQIFISQKEDNKSSVNQSTPQITINQDLIKNNIQQFEQLTTEIRNLKQTLNKKEEEIINLKYKIDNPDSNTELEEQQKNSTITIAKKIEKIQTYSKKQSKMLADFRKLKLERNKYEFTIDEHQYEIKKLQSQIQLEQIQKEQLMQTIQKYKEEFRILEEQNMKEKQDFGKKIKQIQQETEQKFVSQEQIDYQKMNQELLKLKEQDKKLVQELKEKVKTLSQDAQKYREEILQKDLEIKRLQLVETKSEEHQNTLQMKLQIENDKIIIKSLNERIFNLNQEIENKEKELLAFQQDKLDWESLQQFSRQIANENRSNLNNQEDINDLKKNLKGLQKKISEQTQQYQQAIADFGKEFQQIIMQQNDEIKQLEQENQDLAKALEQYKQLYQQERMDRQNKSDLTLAEIEEIKIRLDQVTKERDQLLLKKEIIENKEYQILRKEDEIRSQEMELQEEKKNFESYIQKRKLEITDDILIKKNKELSIIGCDYILGRELEIYKQKLIEEQEKVNELMQRSIQQMEDYQEGNQDLYEKKQMENQLNDLKKQIEEMRAEQLKLRMDSKVQDEEQYNFEEERQQYQQQIRQLMHLKENVTLEDIKLVRDIIQSGKLISYLEKAKQIHELQTSMQS</sequence>
<name>A0A8S1X178_PAROT</name>
<dbReference type="AlphaFoldDB" id="A0A8S1X178"/>
<evidence type="ECO:0000313" key="2">
    <source>
        <dbReference type="EMBL" id="CAD8195913.1"/>
    </source>
</evidence>
<accession>A0A8S1X178</accession>
<dbReference type="OMA" id="NKKHEIH"/>
<protein>
    <submittedName>
        <fullName evidence="2">Uncharacterized protein</fullName>
    </submittedName>
</protein>
<reference evidence="2" key="1">
    <citation type="submission" date="2021-01" db="EMBL/GenBank/DDBJ databases">
        <authorList>
            <consortium name="Genoscope - CEA"/>
            <person name="William W."/>
        </authorList>
    </citation>
    <scope>NUCLEOTIDE SEQUENCE</scope>
</reference>
<dbReference type="EMBL" id="CAJJDP010000110">
    <property type="protein sequence ID" value="CAD8195913.1"/>
    <property type="molecule type" value="Genomic_DNA"/>
</dbReference>
<feature type="coiled-coil region" evidence="1">
    <location>
        <begin position="676"/>
        <end position="871"/>
    </location>
</feature>
<feature type="coiled-coil region" evidence="1">
    <location>
        <begin position="3"/>
        <end position="58"/>
    </location>
</feature>
<keyword evidence="3" id="KW-1185">Reference proteome</keyword>
<feature type="coiled-coil region" evidence="1">
    <location>
        <begin position="257"/>
        <end position="404"/>
    </location>
</feature>
<feature type="coiled-coil region" evidence="1">
    <location>
        <begin position="521"/>
        <end position="652"/>
    </location>
</feature>
<gene>
    <name evidence="2" type="ORF">POCTA_138.1.T1100111</name>
</gene>
<feature type="coiled-coil region" evidence="1">
    <location>
        <begin position="93"/>
        <end position="231"/>
    </location>
</feature>
<dbReference type="Proteomes" id="UP000683925">
    <property type="component" value="Unassembled WGS sequence"/>
</dbReference>
<keyword evidence="1" id="KW-0175">Coiled coil</keyword>
<dbReference type="OrthoDB" id="307764at2759"/>
<proteinExistence type="predicted"/>
<evidence type="ECO:0000256" key="1">
    <source>
        <dbReference type="SAM" id="Coils"/>
    </source>
</evidence>
<feature type="coiled-coil region" evidence="1">
    <location>
        <begin position="901"/>
        <end position="1001"/>
    </location>
</feature>
<organism evidence="2 3">
    <name type="scientific">Paramecium octaurelia</name>
    <dbReference type="NCBI Taxonomy" id="43137"/>
    <lineage>
        <taxon>Eukaryota</taxon>
        <taxon>Sar</taxon>
        <taxon>Alveolata</taxon>
        <taxon>Ciliophora</taxon>
        <taxon>Intramacronucleata</taxon>
        <taxon>Oligohymenophorea</taxon>
        <taxon>Peniculida</taxon>
        <taxon>Parameciidae</taxon>
        <taxon>Paramecium</taxon>
    </lineage>
</organism>
<comment type="caution">
    <text evidence="2">The sequence shown here is derived from an EMBL/GenBank/DDBJ whole genome shotgun (WGS) entry which is preliminary data.</text>
</comment>
<feature type="coiled-coil region" evidence="1">
    <location>
        <begin position="438"/>
        <end position="472"/>
    </location>
</feature>